<keyword evidence="3" id="KW-1185">Reference proteome</keyword>
<dbReference type="EMBL" id="CP009933">
    <property type="protein sequence ID" value="AKA69231.1"/>
    <property type="molecule type" value="Genomic_DNA"/>
</dbReference>
<keyword evidence="1" id="KW-0472">Membrane</keyword>
<evidence type="ECO:0000313" key="3">
    <source>
        <dbReference type="Proteomes" id="UP000033115"/>
    </source>
</evidence>
<dbReference type="Proteomes" id="UP000033115">
    <property type="component" value="Chromosome"/>
</dbReference>
<evidence type="ECO:0000256" key="1">
    <source>
        <dbReference type="SAM" id="Phobius"/>
    </source>
</evidence>
<evidence type="ECO:0000313" key="2">
    <source>
        <dbReference type="EMBL" id="AKA69231.1"/>
    </source>
</evidence>
<gene>
    <name evidence="2" type="ORF">CSCA_2106</name>
</gene>
<keyword evidence="1" id="KW-0812">Transmembrane</keyword>
<feature type="transmembrane region" description="Helical" evidence="1">
    <location>
        <begin position="21"/>
        <end position="43"/>
    </location>
</feature>
<dbReference type="KEGG" id="csq:CSCA_2106"/>
<organism evidence="2 3">
    <name type="scientific">Clostridium scatologenes</name>
    <dbReference type="NCBI Taxonomy" id="1548"/>
    <lineage>
        <taxon>Bacteria</taxon>
        <taxon>Bacillati</taxon>
        <taxon>Bacillota</taxon>
        <taxon>Clostridia</taxon>
        <taxon>Eubacteriales</taxon>
        <taxon>Clostridiaceae</taxon>
        <taxon>Clostridium</taxon>
    </lineage>
</organism>
<reference evidence="2 3" key="1">
    <citation type="journal article" date="2015" name="J. Biotechnol.">
        <title>Complete genome sequence of a malodorant-producing acetogen, Clostridium scatologenes ATCC 25775(T).</title>
        <authorList>
            <person name="Zhu Z."/>
            <person name="Guo T."/>
            <person name="Zheng H."/>
            <person name="Song T."/>
            <person name="Ouyang P."/>
            <person name="Xie J."/>
        </authorList>
    </citation>
    <scope>NUCLEOTIDE SEQUENCE [LARGE SCALE GENOMIC DNA]</scope>
    <source>
        <strain evidence="2 3">ATCC 25775</strain>
    </source>
</reference>
<protein>
    <submittedName>
        <fullName evidence="2">Uncharacterized protein</fullName>
    </submittedName>
</protein>
<name>A0A0E3GQV5_CLOSL</name>
<sequence length="46" mass="5306">MYQFGNKEKKEIIRIISRIITYSKLLAVITVIALLCIVIHNLITMS</sequence>
<keyword evidence="1" id="KW-1133">Transmembrane helix</keyword>
<dbReference type="AlphaFoldDB" id="A0A0E3GQV5"/>
<dbReference type="HOGENOM" id="CLU_3182188_0_0_9"/>
<accession>A0A0E3GQV5</accession>
<proteinExistence type="predicted"/>